<dbReference type="Proteomes" id="UP001358417">
    <property type="component" value="Unassembled WGS sequence"/>
</dbReference>
<evidence type="ECO:0000313" key="2">
    <source>
        <dbReference type="EMBL" id="KAK5048700.1"/>
    </source>
</evidence>
<protein>
    <recommendedName>
        <fullName evidence="1">(S)-ureidoglycine aminohydrolase cupin domain-containing protein</fullName>
    </recommendedName>
</protein>
<feature type="domain" description="(S)-ureidoglycine aminohydrolase cupin" evidence="1">
    <location>
        <begin position="57"/>
        <end position="106"/>
    </location>
</feature>
<evidence type="ECO:0000259" key="1">
    <source>
        <dbReference type="Pfam" id="PF05899"/>
    </source>
</evidence>
<proteinExistence type="predicted"/>
<comment type="caution">
    <text evidence="2">The sequence shown here is derived from an EMBL/GenBank/DDBJ whole genome shotgun (WGS) entry which is preliminary data.</text>
</comment>
<gene>
    <name evidence="2" type="ORF">LTR84_005792</name>
</gene>
<dbReference type="EMBL" id="JAVRRD010000021">
    <property type="protein sequence ID" value="KAK5048700.1"/>
    <property type="molecule type" value="Genomic_DNA"/>
</dbReference>
<dbReference type="SUPFAM" id="SSF51182">
    <property type="entry name" value="RmlC-like cupins"/>
    <property type="match status" value="1"/>
</dbReference>
<reference evidence="2 3" key="1">
    <citation type="submission" date="2023-08" db="EMBL/GenBank/DDBJ databases">
        <title>Black Yeasts Isolated from many extreme environments.</title>
        <authorList>
            <person name="Coleine C."/>
            <person name="Stajich J.E."/>
            <person name="Selbmann L."/>
        </authorList>
    </citation>
    <scope>NUCLEOTIDE SEQUENCE [LARGE SCALE GENOMIC DNA]</scope>
    <source>
        <strain evidence="2 3">CCFEE 5792</strain>
    </source>
</reference>
<dbReference type="Gene3D" id="2.60.120.10">
    <property type="entry name" value="Jelly Rolls"/>
    <property type="match status" value="1"/>
</dbReference>
<dbReference type="Pfam" id="PF05899">
    <property type="entry name" value="Cupin_3"/>
    <property type="match status" value="1"/>
</dbReference>
<dbReference type="GeneID" id="89973966"/>
<dbReference type="RefSeq" id="XP_064704059.1">
    <property type="nucleotide sequence ID" value="XM_064849356.1"/>
</dbReference>
<dbReference type="InterPro" id="IPR014710">
    <property type="entry name" value="RmlC-like_jellyroll"/>
</dbReference>
<keyword evidence="3" id="KW-1185">Reference proteome</keyword>
<dbReference type="AlphaFoldDB" id="A0AAV9N5M1"/>
<name>A0AAV9N5M1_9EURO</name>
<sequence length="130" mass="14591">MPASTPNPSGSADPKLIPYGQWESFPSEKYNKPWGDKKCIIYNSPNRDVLAGTIYAHGKGTYTWPCDEFIYVSRGWITWEVLGGESFKLVEGDVIYIKEGTTASYEMSPDYANIIVFYSGEGKELNVEDD</sequence>
<organism evidence="2 3">
    <name type="scientific">Exophiala bonariae</name>
    <dbReference type="NCBI Taxonomy" id="1690606"/>
    <lineage>
        <taxon>Eukaryota</taxon>
        <taxon>Fungi</taxon>
        <taxon>Dikarya</taxon>
        <taxon>Ascomycota</taxon>
        <taxon>Pezizomycotina</taxon>
        <taxon>Eurotiomycetes</taxon>
        <taxon>Chaetothyriomycetidae</taxon>
        <taxon>Chaetothyriales</taxon>
        <taxon>Herpotrichiellaceae</taxon>
        <taxon>Exophiala</taxon>
    </lineage>
</organism>
<evidence type="ECO:0000313" key="3">
    <source>
        <dbReference type="Proteomes" id="UP001358417"/>
    </source>
</evidence>
<dbReference type="InterPro" id="IPR008579">
    <property type="entry name" value="UGlyAH_Cupin_dom"/>
</dbReference>
<dbReference type="InterPro" id="IPR011051">
    <property type="entry name" value="RmlC_Cupin_sf"/>
</dbReference>
<accession>A0AAV9N5M1</accession>